<dbReference type="InterPro" id="IPR050832">
    <property type="entry name" value="Bact_Acetyltransf"/>
</dbReference>
<keyword evidence="2" id="KW-0012">Acyltransferase</keyword>
<dbReference type="CDD" id="cd04301">
    <property type="entry name" value="NAT_SF"/>
    <property type="match status" value="1"/>
</dbReference>
<dbReference type="Pfam" id="PF00583">
    <property type="entry name" value="Acetyltransf_1"/>
    <property type="match status" value="1"/>
</dbReference>
<dbReference type="PANTHER" id="PTHR43877">
    <property type="entry name" value="AMINOALKYLPHOSPHONATE N-ACETYLTRANSFERASE-RELATED-RELATED"/>
    <property type="match status" value="1"/>
</dbReference>
<evidence type="ECO:0000259" key="3">
    <source>
        <dbReference type="PROSITE" id="PS51186"/>
    </source>
</evidence>
<dbReference type="NCBIfam" id="NF033083">
    <property type="entry name" value="AAC_3_I"/>
    <property type="match status" value="1"/>
</dbReference>
<evidence type="ECO:0000256" key="1">
    <source>
        <dbReference type="ARBA" id="ARBA00022679"/>
    </source>
</evidence>
<accession>A0ABV7KYJ8</accession>
<name>A0ABV7KYJ8_9PROT</name>
<dbReference type="EMBL" id="JBHRTR010000023">
    <property type="protein sequence ID" value="MFC3227488.1"/>
    <property type="molecule type" value="Genomic_DNA"/>
</dbReference>
<reference evidence="5" key="1">
    <citation type="journal article" date="2019" name="Int. J. Syst. Evol. Microbiol.">
        <title>The Global Catalogue of Microorganisms (GCM) 10K type strain sequencing project: providing services to taxonomists for standard genome sequencing and annotation.</title>
        <authorList>
            <consortium name="The Broad Institute Genomics Platform"/>
            <consortium name="The Broad Institute Genome Sequencing Center for Infectious Disease"/>
            <person name="Wu L."/>
            <person name="Ma J."/>
        </authorList>
    </citation>
    <scope>NUCLEOTIDE SEQUENCE [LARGE SCALE GENOMIC DNA]</scope>
    <source>
        <strain evidence="5">KCTC 42964</strain>
    </source>
</reference>
<protein>
    <submittedName>
        <fullName evidence="4">AAC(3)-I family aminoglycoside N-acetyltransferase</fullName>
    </submittedName>
</protein>
<sequence>MSDESHSVRRLGPTDLADARELLDLFGTAFAEPATYGGAVPDDAYLRRLLGREHVLVLVADRPGGIAGGLVAYELEKLEQARSEIYIYDLAVATACRRRGVATALIGALQRIAAARGAWVIFVQADHGDDPAIALYTKLGSREDVLHFDIPVPPSDGGMPRKA</sequence>
<dbReference type="Gene3D" id="3.40.630.30">
    <property type="match status" value="1"/>
</dbReference>
<proteinExistence type="predicted"/>
<keyword evidence="5" id="KW-1185">Reference proteome</keyword>
<organism evidence="4 5">
    <name type="scientific">Marinibaculum pumilum</name>
    <dbReference type="NCBI Taxonomy" id="1766165"/>
    <lineage>
        <taxon>Bacteria</taxon>
        <taxon>Pseudomonadati</taxon>
        <taxon>Pseudomonadota</taxon>
        <taxon>Alphaproteobacteria</taxon>
        <taxon>Rhodospirillales</taxon>
        <taxon>Rhodospirillaceae</taxon>
        <taxon>Marinibaculum</taxon>
    </lineage>
</organism>
<dbReference type="RefSeq" id="WP_379899667.1">
    <property type="nucleotide sequence ID" value="NZ_JBHRTR010000023.1"/>
</dbReference>
<evidence type="ECO:0000313" key="4">
    <source>
        <dbReference type="EMBL" id="MFC3227488.1"/>
    </source>
</evidence>
<feature type="domain" description="N-acetyltransferase" evidence="3">
    <location>
        <begin position="9"/>
        <end position="163"/>
    </location>
</feature>
<dbReference type="InterPro" id="IPR000182">
    <property type="entry name" value="GNAT_dom"/>
</dbReference>
<dbReference type="InterPro" id="IPR016181">
    <property type="entry name" value="Acyl_CoA_acyltransferase"/>
</dbReference>
<evidence type="ECO:0000256" key="2">
    <source>
        <dbReference type="ARBA" id="ARBA00023315"/>
    </source>
</evidence>
<dbReference type="PROSITE" id="PS51186">
    <property type="entry name" value="GNAT"/>
    <property type="match status" value="1"/>
</dbReference>
<evidence type="ECO:0000313" key="5">
    <source>
        <dbReference type="Proteomes" id="UP001595528"/>
    </source>
</evidence>
<comment type="caution">
    <text evidence="4">The sequence shown here is derived from an EMBL/GenBank/DDBJ whole genome shotgun (WGS) entry which is preliminary data.</text>
</comment>
<dbReference type="SUPFAM" id="SSF55729">
    <property type="entry name" value="Acyl-CoA N-acyltransferases (Nat)"/>
    <property type="match status" value="1"/>
</dbReference>
<dbReference type="Proteomes" id="UP001595528">
    <property type="component" value="Unassembled WGS sequence"/>
</dbReference>
<gene>
    <name evidence="4" type="ORF">ACFOGJ_09620</name>
</gene>
<keyword evidence="1" id="KW-0808">Transferase</keyword>